<sequence>MTTMLAYLFKMLHYTLVHKCDLIIRNNDNTKGWDNYDR</sequence>
<gene>
    <name evidence="1" type="ordered locus">SERP1993</name>
</gene>
<dbReference type="Proteomes" id="UP000000531">
    <property type="component" value="Chromosome"/>
</dbReference>
<dbReference type="EMBL" id="CP000029">
    <property type="protein sequence ID" value="AAW52913.1"/>
    <property type="molecule type" value="Genomic_DNA"/>
</dbReference>
<evidence type="ECO:0000313" key="2">
    <source>
        <dbReference type="Proteomes" id="UP000000531"/>
    </source>
</evidence>
<dbReference type="STRING" id="176279.SERP1993"/>
<dbReference type="HOGENOM" id="CLU_3367476_0_0_9"/>
<keyword evidence="2" id="KW-1185">Reference proteome</keyword>
<protein>
    <submittedName>
        <fullName evidence="1">Uncharacterized protein</fullName>
    </submittedName>
</protein>
<dbReference type="KEGG" id="ser:SERP1993"/>
<evidence type="ECO:0000313" key="1">
    <source>
        <dbReference type="EMBL" id="AAW52913.1"/>
    </source>
</evidence>
<organism evidence="1 2">
    <name type="scientific">Staphylococcus epidermidis (strain ATCC 35984 / DSM 28319 / BCRC 17069 / CCUG 31568 / BM 3577 / RP62A)</name>
    <dbReference type="NCBI Taxonomy" id="176279"/>
    <lineage>
        <taxon>Bacteria</taxon>
        <taxon>Bacillati</taxon>
        <taxon>Bacillota</taxon>
        <taxon>Bacilli</taxon>
        <taxon>Bacillales</taxon>
        <taxon>Staphylococcaceae</taxon>
        <taxon>Staphylococcus</taxon>
    </lineage>
</organism>
<proteinExistence type="predicted"/>
<accession>Q5HLJ4</accession>
<name>Q5HLJ4_STAEQ</name>
<reference evidence="1 2" key="1">
    <citation type="journal article" date="2005" name="J. Bacteriol.">
        <title>Insights on evolution of virulence and resistance from the complete genome analysis of an early methicillin-resistant Staphylococcus aureus strain and a biofilm-producing methicillin-resistant Staphylococcus epidermidis strain.</title>
        <authorList>
            <person name="Gill S.R."/>
            <person name="Fouts D.E."/>
            <person name="Archer G.L."/>
            <person name="Mongodin E.F."/>
            <person name="Deboy R.T."/>
            <person name="Ravel J."/>
            <person name="Paulsen I.T."/>
            <person name="Kolonay J.F."/>
            <person name="Brinkac L."/>
            <person name="Beanan M."/>
            <person name="Dodson R.J."/>
            <person name="Daugherty S.C."/>
            <person name="Madupu R."/>
            <person name="Angiuoli S.V."/>
            <person name="Durkin A.S."/>
            <person name="Haft D.H."/>
            <person name="Vamathevan J."/>
            <person name="Khouri H."/>
            <person name="Utterback T."/>
            <person name="Lee C."/>
            <person name="Dimitrov G."/>
            <person name="Jiang L."/>
            <person name="Qin H."/>
            <person name="Weidman J."/>
            <person name="Tran K."/>
            <person name="Kang K."/>
            <person name="Hance I.R."/>
            <person name="Nelson K.E."/>
            <person name="Fraser C.M."/>
        </authorList>
    </citation>
    <scope>NUCLEOTIDE SEQUENCE [LARGE SCALE GENOMIC DNA]</scope>
    <source>
        <strain evidence="2">ATCC 35984 / RP62A</strain>
    </source>
</reference>
<dbReference type="AlphaFoldDB" id="Q5HLJ4"/>